<proteinExistence type="inferred from homology"/>
<comment type="subcellular location">
    <subcellularLocation>
        <location evidence="1">Membrane</location>
        <topology evidence="1">Multi-pass membrane protein</topology>
    </subcellularLocation>
</comment>
<dbReference type="Pfam" id="PF20684">
    <property type="entry name" value="Fung_rhodopsin"/>
    <property type="match status" value="1"/>
</dbReference>
<evidence type="ECO:0000256" key="2">
    <source>
        <dbReference type="ARBA" id="ARBA00022692"/>
    </source>
</evidence>
<evidence type="ECO:0000313" key="8">
    <source>
        <dbReference type="EMBL" id="RAO73620.1"/>
    </source>
</evidence>
<evidence type="ECO:0000256" key="1">
    <source>
        <dbReference type="ARBA" id="ARBA00004141"/>
    </source>
</evidence>
<feature type="transmembrane region" description="Helical" evidence="6">
    <location>
        <begin position="293"/>
        <end position="316"/>
    </location>
</feature>
<evidence type="ECO:0000256" key="5">
    <source>
        <dbReference type="ARBA" id="ARBA00038359"/>
    </source>
</evidence>
<keyword evidence="3 6" id="KW-1133">Transmembrane helix</keyword>
<keyword evidence="9" id="KW-1185">Reference proteome</keyword>
<evidence type="ECO:0000313" key="9">
    <source>
        <dbReference type="Proteomes" id="UP000249363"/>
    </source>
</evidence>
<protein>
    <recommendedName>
        <fullName evidence="7">Rhodopsin domain-containing protein</fullName>
    </recommendedName>
</protein>
<feature type="transmembrane region" description="Helical" evidence="6">
    <location>
        <begin position="223"/>
        <end position="243"/>
    </location>
</feature>
<feature type="transmembrane region" description="Helical" evidence="6">
    <location>
        <begin position="83"/>
        <end position="102"/>
    </location>
</feature>
<dbReference type="RefSeq" id="XP_040738134.1">
    <property type="nucleotide sequence ID" value="XM_040882569.1"/>
</dbReference>
<evidence type="ECO:0000256" key="4">
    <source>
        <dbReference type="ARBA" id="ARBA00023136"/>
    </source>
</evidence>
<dbReference type="OrthoDB" id="3918601at2759"/>
<dbReference type="AlphaFoldDB" id="A0A364LCS3"/>
<dbReference type="InterPro" id="IPR049326">
    <property type="entry name" value="Rhodopsin_dom_fungi"/>
</dbReference>
<gene>
    <name evidence="8" type="ORF">BHQ10_009632</name>
</gene>
<reference evidence="8 9" key="1">
    <citation type="journal article" date="2017" name="Biotechnol. Biofuels">
        <title>Differential beta-glucosidase expression as a function of carbon source availability in Talaromyces amestolkiae: a genomic and proteomic approach.</title>
        <authorList>
            <person name="de Eugenio L.I."/>
            <person name="Mendez-Liter J.A."/>
            <person name="Nieto-Dominguez M."/>
            <person name="Alonso L."/>
            <person name="Gil-Munoz J."/>
            <person name="Barriuso J."/>
            <person name="Prieto A."/>
            <person name="Martinez M.J."/>
        </authorList>
    </citation>
    <scope>NUCLEOTIDE SEQUENCE [LARGE SCALE GENOMIC DNA]</scope>
    <source>
        <strain evidence="8 9">CIB</strain>
    </source>
</reference>
<keyword evidence="4 6" id="KW-0472">Membrane</keyword>
<keyword evidence="2 6" id="KW-0812">Transmembrane</keyword>
<feature type="transmembrane region" description="Helical" evidence="6">
    <location>
        <begin position="172"/>
        <end position="203"/>
    </location>
</feature>
<dbReference type="InterPro" id="IPR052337">
    <property type="entry name" value="SAT4-like"/>
</dbReference>
<evidence type="ECO:0000259" key="7">
    <source>
        <dbReference type="Pfam" id="PF20684"/>
    </source>
</evidence>
<dbReference type="GeneID" id="63798846"/>
<dbReference type="PANTHER" id="PTHR33048">
    <property type="entry name" value="PTH11-LIKE INTEGRAL MEMBRANE PROTEIN (AFU_ORTHOLOGUE AFUA_5G11245)"/>
    <property type="match status" value="1"/>
</dbReference>
<feature type="transmembrane region" description="Helical" evidence="6">
    <location>
        <begin position="255"/>
        <end position="273"/>
    </location>
</feature>
<sequence>MAGSALLGEPPATHNDVLIYKALLMLNGTSYFPVPSESLVTDRPPDDSNSAPLVAATVVLMTLVILLTAARVWAQQYRKKRHFTFWVSNVFLFFSAMATLAYDSIVLHLYTQGCSGRHINYCTYEDIEQMSELLIVPQCIFYFAVYCAKLSIISFLRGAVEHTVEWWNLANAIFFGLVVFIGLWSLLSTICTCVPVAAHFSLIVLATTDPNSYHCLPELRLQVANRTLHIATDLCLFMFPLFLVWRVQISWQRKILFIVPFTLGLLTVASSIGRNVEMPEALTDVSWNISRVSVWDFLDIHFSAMLMSMPFIMPLIDRTVRWYRERGPDLAWRCEHQLC</sequence>
<feature type="transmembrane region" description="Helical" evidence="6">
    <location>
        <begin position="53"/>
        <end position="74"/>
    </location>
</feature>
<feature type="domain" description="Rhodopsin" evidence="7">
    <location>
        <begin position="71"/>
        <end position="317"/>
    </location>
</feature>
<dbReference type="STRING" id="1196081.A0A364LCS3"/>
<evidence type="ECO:0000256" key="6">
    <source>
        <dbReference type="SAM" id="Phobius"/>
    </source>
</evidence>
<dbReference type="PANTHER" id="PTHR33048:SF129">
    <property type="entry name" value="INTEGRAL MEMBRANE PROTEIN-RELATED"/>
    <property type="match status" value="1"/>
</dbReference>
<name>A0A364LCS3_TALAM</name>
<comment type="caution">
    <text evidence="8">The sequence shown here is derived from an EMBL/GenBank/DDBJ whole genome shotgun (WGS) entry which is preliminary data.</text>
</comment>
<dbReference type="EMBL" id="MIKG01000025">
    <property type="protein sequence ID" value="RAO73620.1"/>
    <property type="molecule type" value="Genomic_DNA"/>
</dbReference>
<dbReference type="GO" id="GO:0016020">
    <property type="term" value="C:membrane"/>
    <property type="evidence" value="ECO:0007669"/>
    <property type="project" value="UniProtKB-SubCell"/>
</dbReference>
<accession>A0A364LCS3</accession>
<evidence type="ECO:0000256" key="3">
    <source>
        <dbReference type="ARBA" id="ARBA00022989"/>
    </source>
</evidence>
<organism evidence="8 9">
    <name type="scientific">Talaromyces amestolkiae</name>
    <dbReference type="NCBI Taxonomy" id="1196081"/>
    <lineage>
        <taxon>Eukaryota</taxon>
        <taxon>Fungi</taxon>
        <taxon>Dikarya</taxon>
        <taxon>Ascomycota</taxon>
        <taxon>Pezizomycotina</taxon>
        <taxon>Eurotiomycetes</taxon>
        <taxon>Eurotiomycetidae</taxon>
        <taxon>Eurotiales</taxon>
        <taxon>Trichocomaceae</taxon>
        <taxon>Talaromyces</taxon>
        <taxon>Talaromyces sect. Talaromyces</taxon>
    </lineage>
</organism>
<comment type="similarity">
    <text evidence="5">Belongs to the SAT4 family.</text>
</comment>
<dbReference type="Proteomes" id="UP000249363">
    <property type="component" value="Unassembled WGS sequence"/>
</dbReference>
<feature type="transmembrane region" description="Helical" evidence="6">
    <location>
        <begin position="140"/>
        <end position="160"/>
    </location>
</feature>